<proteinExistence type="inferred from homology"/>
<gene>
    <name evidence="7" type="ORF">Acr_05g0012900</name>
</gene>
<keyword evidence="3 6" id="KW-0812">Transmembrane</keyword>
<dbReference type="GO" id="GO:0016020">
    <property type="term" value="C:membrane"/>
    <property type="evidence" value="ECO:0007669"/>
    <property type="project" value="UniProtKB-SubCell"/>
</dbReference>
<dbReference type="EMBL" id="BJWL01000005">
    <property type="protein sequence ID" value="GFY87651.1"/>
    <property type="molecule type" value="Genomic_DNA"/>
</dbReference>
<protein>
    <submittedName>
        <fullName evidence="7">Uncharacterized protein</fullName>
    </submittedName>
</protein>
<dbReference type="Pfam" id="PF03073">
    <property type="entry name" value="TspO_MBR"/>
    <property type="match status" value="1"/>
</dbReference>
<dbReference type="Gene3D" id="1.20.1260.100">
    <property type="entry name" value="TspO/MBR protein"/>
    <property type="match status" value="1"/>
</dbReference>
<evidence type="ECO:0000256" key="6">
    <source>
        <dbReference type="SAM" id="Phobius"/>
    </source>
</evidence>
<feature type="transmembrane region" description="Helical" evidence="6">
    <location>
        <begin position="34"/>
        <end position="57"/>
    </location>
</feature>
<evidence type="ECO:0000256" key="1">
    <source>
        <dbReference type="ARBA" id="ARBA00004141"/>
    </source>
</evidence>
<evidence type="ECO:0000256" key="3">
    <source>
        <dbReference type="ARBA" id="ARBA00022692"/>
    </source>
</evidence>
<comment type="subcellular location">
    <subcellularLocation>
        <location evidence="1">Membrane</location>
        <topology evidence="1">Multi-pass membrane protein</topology>
    </subcellularLocation>
</comment>
<evidence type="ECO:0000256" key="2">
    <source>
        <dbReference type="ARBA" id="ARBA00007524"/>
    </source>
</evidence>
<keyword evidence="5 6" id="KW-0472">Membrane</keyword>
<organism evidence="7 8">
    <name type="scientific">Actinidia rufa</name>
    <dbReference type="NCBI Taxonomy" id="165716"/>
    <lineage>
        <taxon>Eukaryota</taxon>
        <taxon>Viridiplantae</taxon>
        <taxon>Streptophyta</taxon>
        <taxon>Embryophyta</taxon>
        <taxon>Tracheophyta</taxon>
        <taxon>Spermatophyta</taxon>
        <taxon>Magnoliopsida</taxon>
        <taxon>eudicotyledons</taxon>
        <taxon>Gunneridae</taxon>
        <taxon>Pentapetalae</taxon>
        <taxon>asterids</taxon>
        <taxon>Ericales</taxon>
        <taxon>Actinidiaceae</taxon>
        <taxon>Actinidia</taxon>
    </lineage>
</organism>
<keyword evidence="8" id="KW-1185">Reference proteome</keyword>
<comment type="similarity">
    <text evidence="2">Belongs to the TspO/BZRP family.</text>
</comment>
<accession>A0A7J0EME1</accession>
<dbReference type="InterPro" id="IPR038330">
    <property type="entry name" value="TspO/MBR-related_sf"/>
</dbReference>
<evidence type="ECO:0000256" key="4">
    <source>
        <dbReference type="ARBA" id="ARBA00022989"/>
    </source>
</evidence>
<reference evidence="7 8" key="1">
    <citation type="submission" date="2019-07" db="EMBL/GenBank/DDBJ databases">
        <title>De Novo Assembly of kiwifruit Actinidia rufa.</title>
        <authorList>
            <person name="Sugita-Konishi S."/>
            <person name="Sato K."/>
            <person name="Mori E."/>
            <person name="Abe Y."/>
            <person name="Kisaki G."/>
            <person name="Hamano K."/>
            <person name="Suezawa K."/>
            <person name="Otani M."/>
            <person name="Fukuda T."/>
            <person name="Manabe T."/>
            <person name="Gomi K."/>
            <person name="Tabuchi M."/>
            <person name="Akimitsu K."/>
            <person name="Kataoka I."/>
        </authorList>
    </citation>
    <scope>NUCLEOTIDE SEQUENCE [LARGE SCALE GENOMIC DNA]</scope>
    <source>
        <strain evidence="8">cv. Fuchu</strain>
    </source>
</reference>
<feature type="transmembrane region" description="Helical" evidence="6">
    <location>
        <begin position="6"/>
        <end position="22"/>
    </location>
</feature>
<evidence type="ECO:0000256" key="5">
    <source>
        <dbReference type="ARBA" id="ARBA00023136"/>
    </source>
</evidence>
<dbReference type="InterPro" id="IPR004307">
    <property type="entry name" value="TspO_MBR"/>
</dbReference>
<comment type="caution">
    <text evidence="7">The sequence shown here is derived from an EMBL/GenBank/DDBJ whole genome shotgun (WGS) entry which is preliminary data.</text>
</comment>
<keyword evidence="4 6" id="KW-1133">Transmembrane helix</keyword>
<dbReference type="OrthoDB" id="8841220at2759"/>
<dbReference type="AlphaFoldDB" id="A0A7J0EME1"/>
<dbReference type="Proteomes" id="UP000585474">
    <property type="component" value="Unassembled WGS sequence"/>
</dbReference>
<evidence type="ECO:0000313" key="8">
    <source>
        <dbReference type="Proteomes" id="UP000585474"/>
    </source>
</evidence>
<sequence>MDVNFIGMSLIVGVCTWQLAWTEIGFRRMPMAPVALYLGFMALSLAWDPIVFGLGAIKIGLLVSLARAVRLLASAIRSGERNGCMQINACFGS</sequence>
<evidence type="ECO:0000313" key="7">
    <source>
        <dbReference type="EMBL" id="GFY87651.1"/>
    </source>
</evidence>
<name>A0A7J0EME1_9ERIC</name>